<dbReference type="Proteomes" id="UP000790347">
    <property type="component" value="Unassembled WGS sequence"/>
</dbReference>
<organism evidence="1 2">
    <name type="scientific">Dermatophagoides farinae</name>
    <name type="common">American house dust mite</name>
    <dbReference type="NCBI Taxonomy" id="6954"/>
    <lineage>
        <taxon>Eukaryota</taxon>
        <taxon>Metazoa</taxon>
        <taxon>Ecdysozoa</taxon>
        <taxon>Arthropoda</taxon>
        <taxon>Chelicerata</taxon>
        <taxon>Arachnida</taxon>
        <taxon>Acari</taxon>
        <taxon>Acariformes</taxon>
        <taxon>Sarcoptiformes</taxon>
        <taxon>Astigmata</taxon>
        <taxon>Psoroptidia</taxon>
        <taxon>Analgoidea</taxon>
        <taxon>Pyroglyphidae</taxon>
        <taxon>Dermatophagoidinae</taxon>
        <taxon>Dermatophagoides</taxon>
    </lineage>
</organism>
<keyword evidence="2" id="KW-1185">Reference proteome</keyword>
<gene>
    <name evidence="1" type="ORF">DERF_009067</name>
</gene>
<name>A0A922HT88_DERFA</name>
<protein>
    <submittedName>
        <fullName evidence="1">Uncharacterized protein</fullName>
    </submittedName>
</protein>
<dbReference type="EMBL" id="ASGP02000004">
    <property type="protein sequence ID" value="KAH9510545.1"/>
    <property type="molecule type" value="Genomic_DNA"/>
</dbReference>
<evidence type="ECO:0000313" key="1">
    <source>
        <dbReference type="EMBL" id="KAH9510545.1"/>
    </source>
</evidence>
<comment type="caution">
    <text evidence="1">The sequence shown here is derived from an EMBL/GenBank/DDBJ whole genome shotgun (WGS) entry which is preliminary data.</text>
</comment>
<reference evidence="1" key="1">
    <citation type="submission" date="2013-05" db="EMBL/GenBank/DDBJ databases">
        <authorList>
            <person name="Yim A.K.Y."/>
            <person name="Chan T.F."/>
            <person name="Ji K.M."/>
            <person name="Liu X.Y."/>
            <person name="Zhou J.W."/>
            <person name="Li R.Q."/>
            <person name="Yang K.Y."/>
            <person name="Li J."/>
            <person name="Li M."/>
            <person name="Law P.T.W."/>
            <person name="Wu Y.L."/>
            <person name="Cai Z.L."/>
            <person name="Qin H."/>
            <person name="Bao Y."/>
            <person name="Leung R.K.K."/>
            <person name="Ng P.K.S."/>
            <person name="Zou J."/>
            <person name="Zhong X.J."/>
            <person name="Ran P.X."/>
            <person name="Zhong N.S."/>
            <person name="Liu Z.G."/>
            <person name="Tsui S.K.W."/>
        </authorList>
    </citation>
    <scope>NUCLEOTIDE SEQUENCE</scope>
    <source>
        <strain evidence="1">Derf</strain>
        <tissue evidence="1">Whole organism</tissue>
    </source>
</reference>
<evidence type="ECO:0000313" key="2">
    <source>
        <dbReference type="Proteomes" id="UP000790347"/>
    </source>
</evidence>
<sequence>MGNMVIRMLMTQLAQRYSSKKNERFLIVFGTFYLFAGITKVKKIINQNQSDLKIKSEKKDFLQISSIC</sequence>
<accession>A0A922HT88</accession>
<dbReference type="AlphaFoldDB" id="A0A922HT88"/>
<proteinExistence type="predicted"/>
<reference evidence="1" key="2">
    <citation type="journal article" date="2022" name="Res Sq">
        <title>Comparative Genomics Reveals Insights into the Divergent Evolution of Astigmatic Mites and Household Pest Adaptations.</title>
        <authorList>
            <person name="Xiong Q."/>
            <person name="Wan A.T.-Y."/>
            <person name="Liu X.-Y."/>
            <person name="Fung C.S.-H."/>
            <person name="Xiao X."/>
            <person name="Malainual N."/>
            <person name="Hou J."/>
            <person name="Wang L."/>
            <person name="Wang M."/>
            <person name="Yang K."/>
            <person name="Cui Y."/>
            <person name="Leung E."/>
            <person name="Nong W."/>
            <person name="Shin S.-K."/>
            <person name="Au S."/>
            <person name="Jeong K.Y."/>
            <person name="Chew F.T."/>
            <person name="Hui J."/>
            <person name="Leung T.F."/>
            <person name="Tungtrongchitr A."/>
            <person name="Zhong N."/>
            <person name="Liu Z."/>
            <person name="Tsui S."/>
        </authorList>
    </citation>
    <scope>NUCLEOTIDE SEQUENCE</scope>
    <source>
        <strain evidence="1">Derf</strain>
        <tissue evidence="1">Whole organism</tissue>
    </source>
</reference>